<protein>
    <submittedName>
        <fullName evidence="2">GNAT family acetyltransferase</fullName>
    </submittedName>
</protein>
<dbReference type="GO" id="GO:0016747">
    <property type="term" value="F:acyltransferase activity, transferring groups other than amino-acyl groups"/>
    <property type="evidence" value="ECO:0007669"/>
    <property type="project" value="InterPro"/>
</dbReference>
<dbReference type="SUPFAM" id="SSF55729">
    <property type="entry name" value="Acyl-CoA N-acyltransferases (Nat)"/>
    <property type="match status" value="1"/>
</dbReference>
<dbReference type="CDD" id="cd04301">
    <property type="entry name" value="NAT_SF"/>
    <property type="match status" value="1"/>
</dbReference>
<dbReference type="OrthoDB" id="1952641at2"/>
<accession>A0A381J963</accession>
<sequence length="176" mass="21273">MLSARCMFNFKNAIDDFVISDINKENLIDVRQWLNSQKDMDKDFDNKGITFEEMLERFLEYYISENEIFLKITKDKKIIGIFKGRFEFKDINQFVIWYFLIDEKYRNKGIGTKIITKLIEYSKEKMNIDEICSVTVKDNYDGIRFWESLGFKQMRVVKDFFERGDKTKDMIILKKH</sequence>
<keyword evidence="3" id="KW-1185">Reference proteome</keyword>
<gene>
    <name evidence="2" type="ORF">NCTC9836_02115</name>
</gene>
<dbReference type="Proteomes" id="UP000254664">
    <property type="component" value="Unassembled WGS sequence"/>
</dbReference>
<dbReference type="PROSITE" id="PS51186">
    <property type="entry name" value="GNAT"/>
    <property type="match status" value="1"/>
</dbReference>
<keyword evidence="2" id="KW-0808">Transferase</keyword>
<organism evidence="2 3">
    <name type="scientific">Clostridium putrefaciens</name>
    <dbReference type="NCBI Taxonomy" id="99675"/>
    <lineage>
        <taxon>Bacteria</taxon>
        <taxon>Bacillati</taxon>
        <taxon>Bacillota</taxon>
        <taxon>Clostridia</taxon>
        <taxon>Eubacteriales</taxon>
        <taxon>Clostridiaceae</taxon>
        <taxon>Clostridium</taxon>
    </lineage>
</organism>
<dbReference type="EMBL" id="UFWZ01000001">
    <property type="protein sequence ID" value="SUY47774.1"/>
    <property type="molecule type" value="Genomic_DNA"/>
</dbReference>
<dbReference type="Pfam" id="PF13420">
    <property type="entry name" value="Acetyltransf_4"/>
    <property type="match status" value="1"/>
</dbReference>
<name>A0A381J963_9CLOT</name>
<evidence type="ECO:0000313" key="3">
    <source>
        <dbReference type="Proteomes" id="UP000254664"/>
    </source>
</evidence>
<dbReference type="PANTHER" id="PTHR43328:SF1">
    <property type="entry name" value="N-ACETYLTRANSFERASE DOMAIN-CONTAINING PROTEIN"/>
    <property type="match status" value="1"/>
</dbReference>
<evidence type="ECO:0000259" key="1">
    <source>
        <dbReference type="PROSITE" id="PS51186"/>
    </source>
</evidence>
<reference evidence="2 3" key="1">
    <citation type="submission" date="2018-06" db="EMBL/GenBank/DDBJ databases">
        <authorList>
            <consortium name="Pathogen Informatics"/>
            <person name="Doyle S."/>
        </authorList>
    </citation>
    <scope>NUCLEOTIDE SEQUENCE [LARGE SCALE GENOMIC DNA]</scope>
    <source>
        <strain evidence="2 3">NCTC9836</strain>
    </source>
</reference>
<dbReference type="AlphaFoldDB" id="A0A381J963"/>
<feature type="domain" description="N-acetyltransferase" evidence="1">
    <location>
        <begin position="17"/>
        <end position="176"/>
    </location>
</feature>
<dbReference type="InterPro" id="IPR016181">
    <property type="entry name" value="Acyl_CoA_acyltransferase"/>
</dbReference>
<dbReference type="RefSeq" id="WP_115641664.1">
    <property type="nucleotide sequence ID" value="NZ_UFWZ01000001.1"/>
</dbReference>
<dbReference type="InterPro" id="IPR000182">
    <property type="entry name" value="GNAT_dom"/>
</dbReference>
<evidence type="ECO:0000313" key="2">
    <source>
        <dbReference type="EMBL" id="SUY47774.1"/>
    </source>
</evidence>
<proteinExistence type="predicted"/>
<dbReference type="Gene3D" id="3.40.630.30">
    <property type="match status" value="1"/>
</dbReference>
<dbReference type="PANTHER" id="PTHR43328">
    <property type="entry name" value="ACETYLTRANSFERASE-RELATED"/>
    <property type="match status" value="1"/>
</dbReference>